<feature type="signal peptide" evidence="1">
    <location>
        <begin position="1"/>
        <end position="17"/>
    </location>
</feature>
<dbReference type="AlphaFoldDB" id="A0A851GLW2"/>
<dbReference type="InterPro" id="IPR017946">
    <property type="entry name" value="PLC-like_Pdiesterase_TIM-brl"/>
</dbReference>
<dbReference type="InterPro" id="IPR030395">
    <property type="entry name" value="GP_PDE_dom"/>
</dbReference>
<dbReference type="Proteomes" id="UP000557872">
    <property type="component" value="Unassembled WGS sequence"/>
</dbReference>
<evidence type="ECO:0000313" key="4">
    <source>
        <dbReference type="Proteomes" id="UP000557872"/>
    </source>
</evidence>
<dbReference type="Gene3D" id="3.20.20.190">
    <property type="entry name" value="Phosphatidylinositol (PI) phosphodiesterase"/>
    <property type="match status" value="1"/>
</dbReference>
<name>A0A851GLW2_9BACT</name>
<evidence type="ECO:0000256" key="1">
    <source>
        <dbReference type="SAM" id="SignalP"/>
    </source>
</evidence>
<dbReference type="GO" id="GO:0008081">
    <property type="term" value="F:phosphoric diester hydrolase activity"/>
    <property type="evidence" value="ECO:0007669"/>
    <property type="project" value="InterPro"/>
</dbReference>
<dbReference type="PANTHER" id="PTHR46211:SF1">
    <property type="entry name" value="GLYCEROPHOSPHODIESTER PHOSPHODIESTERASE, CYTOPLASMIC"/>
    <property type="match status" value="1"/>
</dbReference>
<gene>
    <name evidence="3" type="ORF">HW115_09120</name>
</gene>
<dbReference type="PROSITE" id="PS51704">
    <property type="entry name" value="GP_PDE"/>
    <property type="match status" value="1"/>
</dbReference>
<dbReference type="EMBL" id="JACBAZ010000003">
    <property type="protein sequence ID" value="NWK55770.1"/>
    <property type="molecule type" value="Genomic_DNA"/>
</dbReference>
<dbReference type="Pfam" id="PF03009">
    <property type="entry name" value="GDPD"/>
    <property type="match status" value="1"/>
</dbReference>
<dbReference type="RefSeq" id="WP_178932312.1">
    <property type="nucleotide sequence ID" value="NZ_JACBAZ010000003.1"/>
</dbReference>
<proteinExistence type="predicted"/>
<sequence length="265" mass="29710">MIKIVATLLLLSFWVDAKTPAIVAHRGASQDAPENTIPAFKLAWEQGADAIEGDFFLTKDNHIVCIHDPNTKKVATRNLEIKKSTLAELRTLDVGVKYADHFKGTSIPLISEVFATVPAQKKMIYIEIKCGTEIIPPLLKEIGRSGLKQKQIVIISFNHKVIEAMKIKAPQYKAFWLSGMERDRSGKPNPSLETVLSTLKKINADGFSSHHRHIDKKFIRELIDKGYEYHVWTVDDAKTAARFQQWGATSITTNVPAHIQKSIAK</sequence>
<reference evidence="3 4" key="1">
    <citation type="submission" date="2020-07" db="EMBL/GenBank/DDBJ databases">
        <title>Roseicoccus Jingziensis gen. nov., sp. nov., isolated from coastal seawater.</title>
        <authorList>
            <person name="Feng X."/>
        </authorList>
    </citation>
    <scope>NUCLEOTIDE SEQUENCE [LARGE SCALE GENOMIC DNA]</scope>
    <source>
        <strain evidence="3 4">N1E253</strain>
    </source>
</reference>
<keyword evidence="4" id="KW-1185">Reference proteome</keyword>
<feature type="chain" id="PRO_5032361932" evidence="1">
    <location>
        <begin position="18"/>
        <end position="265"/>
    </location>
</feature>
<dbReference type="PANTHER" id="PTHR46211">
    <property type="entry name" value="GLYCEROPHOSPHORYL DIESTER PHOSPHODIESTERASE"/>
    <property type="match status" value="1"/>
</dbReference>
<comment type="caution">
    <text evidence="3">The sequence shown here is derived from an EMBL/GenBank/DDBJ whole genome shotgun (WGS) entry which is preliminary data.</text>
</comment>
<feature type="domain" description="GP-PDE" evidence="2">
    <location>
        <begin position="20"/>
        <end position="263"/>
    </location>
</feature>
<dbReference type="SUPFAM" id="SSF51695">
    <property type="entry name" value="PLC-like phosphodiesterases"/>
    <property type="match status" value="1"/>
</dbReference>
<organism evidence="3 4">
    <name type="scientific">Oceaniferula marina</name>
    <dbReference type="NCBI Taxonomy" id="2748318"/>
    <lineage>
        <taxon>Bacteria</taxon>
        <taxon>Pseudomonadati</taxon>
        <taxon>Verrucomicrobiota</taxon>
        <taxon>Verrucomicrobiia</taxon>
        <taxon>Verrucomicrobiales</taxon>
        <taxon>Verrucomicrobiaceae</taxon>
        <taxon>Oceaniferula</taxon>
    </lineage>
</organism>
<evidence type="ECO:0000259" key="2">
    <source>
        <dbReference type="PROSITE" id="PS51704"/>
    </source>
</evidence>
<dbReference type="CDD" id="cd08582">
    <property type="entry name" value="GDPD_like_2"/>
    <property type="match status" value="1"/>
</dbReference>
<keyword evidence="1" id="KW-0732">Signal</keyword>
<protein>
    <submittedName>
        <fullName evidence="3">Glycerophosphodiester phosphodiesterase</fullName>
    </submittedName>
</protein>
<accession>A0A851GLW2</accession>
<evidence type="ECO:0000313" key="3">
    <source>
        <dbReference type="EMBL" id="NWK55770.1"/>
    </source>
</evidence>
<dbReference type="GO" id="GO:0006629">
    <property type="term" value="P:lipid metabolic process"/>
    <property type="evidence" value="ECO:0007669"/>
    <property type="project" value="InterPro"/>
</dbReference>